<dbReference type="GO" id="GO:0005634">
    <property type="term" value="C:nucleus"/>
    <property type="evidence" value="ECO:0007669"/>
    <property type="project" value="TreeGrafter"/>
</dbReference>
<dbReference type="InterPro" id="IPR029058">
    <property type="entry name" value="AB_hydrolase_fold"/>
</dbReference>
<dbReference type="Proteomes" id="UP001152646">
    <property type="component" value="Unassembled WGS sequence"/>
</dbReference>
<proteinExistence type="inferred from homology"/>
<feature type="domain" description="Serine hydrolase" evidence="3">
    <location>
        <begin position="57"/>
        <end position="279"/>
    </location>
</feature>
<dbReference type="SUPFAM" id="SSF53474">
    <property type="entry name" value="alpha/beta-Hydrolases"/>
    <property type="match status" value="1"/>
</dbReference>
<comment type="caution">
    <text evidence="4">The sequence shown here is derived from an EMBL/GenBank/DDBJ whole genome shotgun (WGS) entry which is preliminary data.</text>
</comment>
<evidence type="ECO:0000256" key="2">
    <source>
        <dbReference type="ARBA" id="ARBA00022801"/>
    </source>
</evidence>
<dbReference type="EMBL" id="CAJVPA010000066">
    <property type="protein sequence ID" value="CAG8287803.1"/>
    <property type="molecule type" value="Genomic_DNA"/>
</dbReference>
<dbReference type="GO" id="GO:0044550">
    <property type="term" value="P:secondary metabolite biosynthetic process"/>
    <property type="evidence" value="ECO:0007669"/>
    <property type="project" value="TreeGrafter"/>
</dbReference>
<organism evidence="4 5">
    <name type="scientific">Penicillium salamii</name>
    <dbReference type="NCBI Taxonomy" id="1612424"/>
    <lineage>
        <taxon>Eukaryota</taxon>
        <taxon>Fungi</taxon>
        <taxon>Dikarya</taxon>
        <taxon>Ascomycota</taxon>
        <taxon>Pezizomycotina</taxon>
        <taxon>Eurotiomycetes</taxon>
        <taxon>Eurotiomycetidae</taxon>
        <taxon>Eurotiales</taxon>
        <taxon>Aspergillaceae</taxon>
        <taxon>Penicillium</taxon>
    </lineage>
</organism>
<name>A0A9W4N7C5_9EURO</name>
<dbReference type="PANTHER" id="PTHR48070:SF3">
    <property type="entry name" value="ESTERASE DBAE-RELATED"/>
    <property type="match status" value="1"/>
</dbReference>
<dbReference type="OrthoDB" id="414698at2759"/>
<evidence type="ECO:0000256" key="1">
    <source>
        <dbReference type="ARBA" id="ARBA00005863"/>
    </source>
</evidence>
<dbReference type="AlphaFoldDB" id="A0A9W4N7C5"/>
<gene>
    <name evidence="4" type="ORF">PSALAMII_LOCUS1611</name>
</gene>
<protein>
    <recommendedName>
        <fullName evidence="3">Serine hydrolase domain-containing protein</fullName>
    </recommendedName>
</protein>
<dbReference type="GO" id="GO:0072330">
    <property type="term" value="P:monocarboxylic acid biosynthetic process"/>
    <property type="evidence" value="ECO:0007669"/>
    <property type="project" value="UniProtKB-ARBA"/>
</dbReference>
<dbReference type="InterPro" id="IPR050593">
    <property type="entry name" value="LovG"/>
</dbReference>
<dbReference type="Gene3D" id="3.40.50.1820">
    <property type="entry name" value="alpha/beta hydrolase"/>
    <property type="match status" value="1"/>
</dbReference>
<accession>A0A9W4N7C5</accession>
<evidence type="ECO:0000259" key="3">
    <source>
        <dbReference type="Pfam" id="PF03959"/>
    </source>
</evidence>
<reference evidence="4" key="1">
    <citation type="submission" date="2021-07" db="EMBL/GenBank/DDBJ databases">
        <authorList>
            <person name="Branca A.L. A."/>
        </authorList>
    </citation>
    <scope>NUCLEOTIDE SEQUENCE</scope>
</reference>
<keyword evidence="2" id="KW-0378">Hydrolase</keyword>
<dbReference type="Pfam" id="PF03959">
    <property type="entry name" value="FSH1"/>
    <property type="match status" value="1"/>
</dbReference>
<sequence length="300" mass="32952">MTFSYLGTPYCLGSPDNNIDFQDLEADPKTLKPTNNNTSFITEIMPSRVAKPDTLHHPRLLCLHGGGTNANIMRLQCRALRPKLEACFRLVYVEAPFLSQAAPGIDAVYAKWAPFRNWLPGAGDPDESFPGVASYSGSAKIDRRIVASIDQAINLAMEEDDRAGGTGSWVGMFGFSRGAQAAASFLLRQQEYEKSGLATTDFRFALLMAAPAPLFNMAIGSDFQISRDARLNIPSVHVYGSRDSVLWDFQHTLHDCCTTESAKRYDWDADHQIPLKTIDVDAIMALVMQVAQETGAIARG</sequence>
<dbReference type="PANTHER" id="PTHR48070">
    <property type="entry name" value="ESTERASE OVCA2"/>
    <property type="match status" value="1"/>
</dbReference>
<evidence type="ECO:0000313" key="5">
    <source>
        <dbReference type="Proteomes" id="UP001152646"/>
    </source>
</evidence>
<comment type="similarity">
    <text evidence="1">Belongs to the LovG family.</text>
</comment>
<dbReference type="GO" id="GO:0005737">
    <property type="term" value="C:cytoplasm"/>
    <property type="evidence" value="ECO:0007669"/>
    <property type="project" value="TreeGrafter"/>
</dbReference>
<dbReference type="InterPro" id="IPR005645">
    <property type="entry name" value="FSH-like_dom"/>
</dbReference>
<dbReference type="GO" id="GO:0017000">
    <property type="term" value="P:antibiotic biosynthetic process"/>
    <property type="evidence" value="ECO:0007669"/>
    <property type="project" value="UniProtKB-ARBA"/>
</dbReference>
<evidence type="ECO:0000313" key="4">
    <source>
        <dbReference type="EMBL" id="CAG8287803.1"/>
    </source>
</evidence>
<dbReference type="GO" id="GO:0016787">
    <property type="term" value="F:hydrolase activity"/>
    <property type="evidence" value="ECO:0007669"/>
    <property type="project" value="UniProtKB-KW"/>
</dbReference>